<comment type="similarity">
    <text evidence="1">Belongs to the short-chain dehydrogenases/reductases (SDR) family.</text>
</comment>
<dbReference type="PROSITE" id="PS00061">
    <property type="entry name" value="ADH_SHORT"/>
    <property type="match status" value="1"/>
</dbReference>
<dbReference type="PANTHER" id="PTHR43639">
    <property type="entry name" value="OXIDOREDUCTASE, SHORT-CHAIN DEHYDROGENASE/REDUCTASE FAMILY (AFU_ORTHOLOGUE AFUA_5G02870)"/>
    <property type="match status" value="1"/>
</dbReference>
<dbReference type="InterPro" id="IPR057326">
    <property type="entry name" value="KR_dom"/>
</dbReference>
<dbReference type="PRINTS" id="PR00080">
    <property type="entry name" value="SDRFAMILY"/>
</dbReference>
<dbReference type="AlphaFoldDB" id="A0A6J6YKQ8"/>
<dbReference type="CDD" id="cd05233">
    <property type="entry name" value="SDR_c"/>
    <property type="match status" value="1"/>
</dbReference>
<dbReference type="PANTHER" id="PTHR43639:SF1">
    <property type="entry name" value="SHORT-CHAIN DEHYDROGENASE_REDUCTASE FAMILY PROTEIN"/>
    <property type="match status" value="1"/>
</dbReference>
<organism evidence="4">
    <name type="scientific">freshwater metagenome</name>
    <dbReference type="NCBI Taxonomy" id="449393"/>
    <lineage>
        <taxon>unclassified sequences</taxon>
        <taxon>metagenomes</taxon>
        <taxon>ecological metagenomes</taxon>
    </lineage>
</organism>
<dbReference type="InterPro" id="IPR036291">
    <property type="entry name" value="NAD(P)-bd_dom_sf"/>
</dbReference>
<keyword evidence="2" id="KW-0560">Oxidoreductase</keyword>
<dbReference type="PRINTS" id="PR00081">
    <property type="entry name" value="GDHRDH"/>
</dbReference>
<dbReference type="EMBL" id="CAFAAH010000265">
    <property type="protein sequence ID" value="CAB4808834.1"/>
    <property type="molecule type" value="Genomic_DNA"/>
</dbReference>
<dbReference type="InterPro" id="IPR002347">
    <property type="entry name" value="SDR_fam"/>
</dbReference>
<dbReference type="NCBIfam" id="NF005559">
    <property type="entry name" value="PRK07231.1"/>
    <property type="match status" value="1"/>
</dbReference>
<dbReference type="SUPFAM" id="SSF51735">
    <property type="entry name" value="NAD(P)-binding Rossmann-fold domains"/>
    <property type="match status" value="1"/>
</dbReference>
<dbReference type="Gene3D" id="3.40.50.720">
    <property type="entry name" value="NAD(P)-binding Rossmann-like Domain"/>
    <property type="match status" value="1"/>
</dbReference>
<name>A0A6J6YKQ8_9ZZZZ</name>
<proteinExistence type="inferred from homology"/>
<protein>
    <submittedName>
        <fullName evidence="4">Unannotated protein</fullName>
    </submittedName>
</protein>
<dbReference type="FunFam" id="3.40.50.720:FF:000084">
    <property type="entry name" value="Short-chain dehydrogenase reductase"/>
    <property type="match status" value="1"/>
</dbReference>
<accession>A0A6J6YKQ8</accession>
<feature type="domain" description="Ketoreductase" evidence="3">
    <location>
        <begin position="10"/>
        <end position="197"/>
    </location>
</feature>
<gene>
    <name evidence="4" type="ORF">UFOPK2996_01493</name>
</gene>
<dbReference type="InterPro" id="IPR020904">
    <property type="entry name" value="Sc_DH/Rdtase_CS"/>
</dbReference>
<evidence type="ECO:0000259" key="3">
    <source>
        <dbReference type="SMART" id="SM00822"/>
    </source>
</evidence>
<evidence type="ECO:0000256" key="1">
    <source>
        <dbReference type="ARBA" id="ARBA00006484"/>
    </source>
</evidence>
<dbReference type="Pfam" id="PF13561">
    <property type="entry name" value="adh_short_C2"/>
    <property type="match status" value="1"/>
</dbReference>
<evidence type="ECO:0000313" key="4">
    <source>
        <dbReference type="EMBL" id="CAB4808834.1"/>
    </source>
</evidence>
<dbReference type="GO" id="GO:0016491">
    <property type="term" value="F:oxidoreductase activity"/>
    <property type="evidence" value="ECO:0007669"/>
    <property type="project" value="UniProtKB-KW"/>
</dbReference>
<sequence length="267" mass="27041">MPDPLDLSGRVALVTGGARGVGRGITECLLDAGAEVVICGRSTPDDLPTSSSAAAEGSGVRTAVFAQGDVRDPEQVAAIIAKVIDTYGRLDILVNNAGGAPPADTATASPKFSTAIVSLNLIAPLICSQQANAVMQTQPEGGCIINIASVSATRPSPDTAAYGAAKAGLLNLTQTMAVEFAPKVRVNAVTAGMIRTEQSHLFYGDEEGIAAVGATVPLGRLGEPRDVANACLFLASELASYVSGANLLVHGGGERPAFLDAAKDTTP</sequence>
<dbReference type="NCBIfam" id="NF005893">
    <property type="entry name" value="PRK07856.1"/>
    <property type="match status" value="1"/>
</dbReference>
<dbReference type="SMART" id="SM00822">
    <property type="entry name" value="PKS_KR"/>
    <property type="match status" value="1"/>
</dbReference>
<reference evidence="4" key="1">
    <citation type="submission" date="2020-05" db="EMBL/GenBank/DDBJ databases">
        <authorList>
            <person name="Chiriac C."/>
            <person name="Salcher M."/>
            <person name="Ghai R."/>
            <person name="Kavagutti S V."/>
        </authorList>
    </citation>
    <scope>NUCLEOTIDE SEQUENCE</scope>
</reference>
<evidence type="ECO:0000256" key="2">
    <source>
        <dbReference type="ARBA" id="ARBA00023002"/>
    </source>
</evidence>